<dbReference type="PROSITE" id="PS50943">
    <property type="entry name" value="HTH_CROC1"/>
    <property type="match status" value="1"/>
</dbReference>
<dbReference type="InterPro" id="IPR001387">
    <property type="entry name" value="Cro/C1-type_HTH"/>
</dbReference>
<evidence type="ECO:0000259" key="1">
    <source>
        <dbReference type="PROSITE" id="PS50943"/>
    </source>
</evidence>
<feature type="domain" description="HTH cro/C1-type" evidence="1">
    <location>
        <begin position="10"/>
        <end position="63"/>
    </location>
</feature>
<comment type="caution">
    <text evidence="2">The sequence shown here is derived from an EMBL/GenBank/DDBJ whole genome shotgun (WGS) entry which is preliminary data.</text>
</comment>
<organism evidence="2 5">
    <name type="scientific">Streptomyces acidiscabies</name>
    <dbReference type="NCBI Taxonomy" id="42234"/>
    <lineage>
        <taxon>Bacteria</taxon>
        <taxon>Bacillati</taxon>
        <taxon>Actinomycetota</taxon>
        <taxon>Actinomycetes</taxon>
        <taxon>Kitasatosporales</taxon>
        <taxon>Streptomycetaceae</taxon>
        <taxon>Streptomyces</taxon>
    </lineage>
</organism>
<gene>
    <name evidence="2" type="ORF">PV399_31565</name>
    <name evidence="3" type="ORF">PV666_02770</name>
</gene>
<proteinExistence type="predicted"/>
<accession>A0AAP6BGE6</accession>
<dbReference type="GO" id="GO:0003677">
    <property type="term" value="F:DNA binding"/>
    <property type="evidence" value="ECO:0007669"/>
    <property type="project" value="InterPro"/>
</dbReference>
<dbReference type="SMART" id="SM00530">
    <property type="entry name" value="HTH_XRE"/>
    <property type="match status" value="1"/>
</dbReference>
<dbReference type="AlphaFoldDB" id="A0AAP6BGE6"/>
<evidence type="ECO:0000313" key="4">
    <source>
        <dbReference type="Proteomes" id="UP001272987"/>
    </source>
</evidence>
<dbReference type="GeneID" id="69809641"/>
<dbReference type="SUPFAM" id="SSF47413">
    <property type="entry name" value="lambda repressor-like DNA-binding domains"/>
    <property type="match status" value="1"/>
</dbReference>
<reference evidence="2 4" key="1">
    <citation type="journal article" date="2023" name="Microb. Genom.">
        <title>Mesoterricola silvestris gen. nov., sp. nov., Mesoterricola sediminis sp. nov., Geothrix oryzae sp. nov., Geothrix edaphica sp. nov., Geothrix rubra sp. nov., and Geothrix limicola sp. nov., six novel members of Acidobacteriota isolated from soils.</title>
        <authorList>
            <person name="Weisberg A.J."/>
            <person name="Pearce E."/>
            <person name="Kramer C.G."/>
            <person name="Chang J.H."/>
            <person name="Clarke C.R."/>
        </authorList>
    </citation>
    <scope>NUCLEOTIDE SEQUENCE</scope>
    <source>
        <strain evidence="3 4">NB05-1H</strain>
        <strain evidence="2">NRRL_B-16521</strain>
    </source>
</reference>
<dbReference type="Pfam" id="PF19054">
    <property type="entry name" value="DUF5753"/>
    <property type="match status" value="1"/>
</dbReference>
<protein>
    <submittedName>
        <fullName evidence="2">Helix-turn-helix transcriptional regulator</fullName>
    </submittedName>
</protein>
<name>A0AAP6BGE6_9ACTN</name>
<keyword evidence="4" id="KW-1185">Reference proteome</keyword>
<dbReference type="EMBL" id="JARAWC010000028">
    <property type="protein sequence ID" value="MDX2964223.1"/>
    <property type="molecule type" value="Genomic_DNA"/>
</dbReference>
<dbReference type="Proteomes" id="UP001272987">
    <property type="component" value="Unassembled WGS sequence"/>
</dbReference>
<evidence type="ECO:0000313" key="3">
    <source>
        <dbReference type="EMBL" id="MDX3016806.1"/>
    </source>
</evidence>
<dbReference type="Pfam" id="PF13560">
    <property type="entry name" value="HTH_31"/>
    <property type="match status" value="1"/>
</dbReference>
<sequence>MGRNRYGVWLKKRREEVGLTQQELADKVHVSRTYIAHIETGRRVPSEEDARRLDQALSAHGALTDFRPQDEGEVEEYFAPVLELERQAVQIWEYAEGFFPGLLQTERYAHALFGRAFPPITEEERYKRVVTRLDRAKILGNPTTPVLWALLDEGLLRRPMAPVDIMAEQITHVADLAESERIRVHVLPFGAGYNPLMGGALTLMWFQDQPPMAYTEGHAMGRTHDSPAVVQRYQHRYDLALSDALPLKESVAMLRATAKEHEHRD</sequence>
<evidence type="ECO:0000313" key="5">
    <source>
        <dbReference type="Proteomes" id="UP001282288"/>
    </source>
</evidence>
<evidence type="ECO:0000313" key="2">
    <source>
        <dbReference type="EMBL" id="MDX2964223.1"/>
    </source>
</evidence>
<dbReference type="Gene3D" id="1.10.260.40">
    <property type="entry name" value="lambda repressor-like DNA-binding domains"/>
    <property type="match status" value="1"/>
</dbReference>
<dbReference type="Proteomes" id="UP001282288">
    <property type="component" value="Unassembled WGS sequence"/>
</dbReference>
<dbReference type="RefSeq" id="WP_010351423.1">
    <property type="nucleotide sequence ID" value="NZ_BCMK01000037.1"/>
</dbReference>
<dbReference type="CDD" id="cd00093">
    <property type="entry name" value="HTH_XRE"/>
    <property type="match status" value="1"/>
</dbReference>
<dbReference type="InterPro" id="IPR043917">
    <property type="entry name" value="DUF5753"/>
</dbReference>
<dbReference type="EMBL" id="JARAWP010000001">
    <property type="protein sequence ID" value="MDX3016806.1"/>
    <property type="molecule type" value="Genomic_DNA"/>
</dbReference>
<dbReference type="InterPro" id="IPR010982">
    <property type="entry name" value="Lambda_DNA-bd_dom_sf"/>
</dbReference>